<dbReference type="InterPro" id="IPR019257">
    <property type="entry name" value="MeTrfase_dom"/>
</dbReference>
<reference evidence="6 7" key="1">
    <citation type="submission" date="2016-12" db="EMBL/GenBank/DDBJ databases">
        <title>The genomes of Aspergillus section Nigri reveals drivers in fungal speciation.</title>
        <authorList>
            <consortium name="DOE Joint Genome Institute"/>
            <person name="Vesth T.C."/>
            <person name="Nybo J."/>
            <person name="Theobald S."/>
            <person name="Brandl J."/>
            <person name="Frisvad J.C."/>
            <person name="Nielsen K.F."/>
            <person name="Lyhne E.K."/>
            <person name="Kogle M.E."/>
            <person name="Kuo A."/>
            <person name="Riley R."/>
            <person name="Clum A."/>
            <person name="Nolan M."/>
            <person name="Lipzen A."/>
            <person name="Salamov A."/>
            <person name="Henrissat B."/>
            <person name="Wiebenga A."/>
            <person name="De Vries R.P."/>
            <person name="Grigoriev I.V."/>
            <person name="Mortensen U.H."/>
            <person name="Andersen M.R."/>
            <person name="Baker S.E."/>
        </authorList>
    </citation>
    <scope>NUCLEOTIDE SEQUENCE [LARGE SCALE GENOMIC DNA]</scope>
    <source>
        <strain evidence="6 7">JOP 1030-1</strain>
    </source>
</reference>
<dbReference type="PANTHER" id="PTHR43397:SF2">
    <property type="entry name" value="HISTIDINE-SPECIFIC METHYLTRANSFERASE SAM-DEPENDENT DOMAIN-CONTAINING PROTEIN"/>
    <property type="match status" value="1"/>
</dbReference>
<comment type="similarity">
    <text evidence="1">Belongs to the methyltransferase superfamily.</text>
</comment>
<feature type="domain" description="Histidine-specific methyltransferase SAM-dependent" evidence="5">
    <location>
        <begin position="39"/>
        <end position="352"/>
    </location>
</feature>
<dbReference type="EMBL" id="KZ821221">
    <property type="protein sequence ID" value="PYH48571.1"/>
    <property type="molecule type" value="Genomic_DNA"/>
</dbReference>
<dbReference type="STRING" id="1450539.A0A318ZLT7"/>
<dbReference type="NCBIfam" id="TIGR03439">
    <property type="entry name" value="methyl_EasF"/>
    <property type="match status" value="1"/>
</dbReference>
<dbReference type="GO" id="GO:0008168">
    <property type="term" value="F:methyltransferase activity"/>
    <property type="evidence" value="ECO:0007669"/>
    <property type="project" value="UniProtKB-KW"/>
</dbReference>
<proteinExistence type="inferred from homology"/>
<gene>
    <name evidence="6" type="ORF">BP01DRAFT_389173</name>
</gene>
<accession>A0A318ZLT7</accession>
<dbReference type="PANTHER" id="PTHR43397">
    <property type="entry name" value="ERGOTHIONEINE BIOSYNTHESIS PROTEIN 1"/>
    <property type="match status" value="1"/>
</dbReference>
<evidence type="ECO:0000259" key="5">
    <source>
        <dbReference type="Pfam" id="PF10017"/>
    </source>
</evidence>
<dbReference type="AlphaFoldDB" id="A0A318ZLT7"/>
<keyword evidence="4" id="KW-0949">S-adenosyl-L-methionine</keyword>
<evidence type="ECO:0000256" key="1">
    <source>
        <dbReference type="ARBA" id="ARBA00008361"/>
    </source>
</evidence>
<dbReference type="OrthoDB" id="659at2759"/>
<dbReference type="InterPro" id="IPR017805">
    <property type="entry name" value="SAM_MeTrfase_EasF-type_put"/>
</dbReference>
<evidence type="ECO:0000256" key="3">
    <source>
        <dbReference type="ARBA" id="ARBA00022679"/>
    </source>
</evidence>
<dbReference type="InterPro" id="IPR029063">
    <property type="entry name" value="SAM-dependent_MTases_sf"/>
</dbReference>
<dbReference type="GO" id="GO:0032259">
    <property type="term" value="P:methylation"/>
    <property type="evidence" value="ECO:0007669"/>
    <property type="project" value="UniProtKB-KW"/>
</dbReference>
<dbReference type="InterPro" id="IPR017804">
    <property type="entry name" value="MeTrfase_EgtD-like"/>
</dbReference>
<dbReference type="PIRSF" id="PIRSF018005">
    <property type="entry name" value="UCP018005"/>
    <property type="match status" value="1"/>
</dbReference>
<dbReference type="RefSeq" id="XP_025434553.1">
    <property type="nucleotide sequence ID" value="XM_025577893.1"/>
</dbReference>
<dbReference type="Pfam" id="PF10017">
    <property type="entry name" value="Methyltransf_33"/>
    <property type="match status" value="1"/>
</dbReference>
<dbReference type="InterPro" id="IPR051128">
    <property type="entry name" value="EgtD_Methyltrsf_superfamily"/>
</dbReference>
<dbReference type="Proteomes" id="UP000248349">
    <property type="component" value="Unassembled WGS sequence"/>
</dbReference>
<dbReference type="Gene3D" id="3.40.50.150">
    <property type="entry name" value="Vaccinia Virus protein VP39"/>
    <property type="match status" value="1"/>
</dbReference>
<keyword evidence="2" id="KW-0489">Methyltransferase</keyword>
<keyword evidence="3" id="KW-0808">Transferase</keyword>
<name>A0A318ZLT7_9EURO</name>
<evidence type="ECO:0000256" key="2">
    <source>
        <dbReference type="ARBA" id="ARBA00022603"/>
    </source>
</evidence>
<organism evidence="6 7">
    <name type="scientific">Aspergillus saccharolyticus JOP 1030-1</name>
    <dbReference type="NCBI Taxonomy" id="1450539"/>
    <lineage>
        <taxon>Eukaryota</taxon>
        <taxon>Fungi</taxon>
        <taxon>Dikarya</taxon>
        <taxon>Ascomycota</taxon>
        <taxon>Pezizomycotina</taxon>
        <taxon>Eurotiomycetes</taxon>
        <taxon>Eurotiomycetidae</taxon>
        <taxon>Eurotiales</taxon>
        <taxon>Aspergillaceae</taxon>
        <taxon>Aspergillus</taxon>
        <taxon>Aspergillus subgen. Circumdati</taxon>
    </lineage>
</organism>
<evidence type="ECO:0000313" key="7">
    <source>
        <dbReference type="Proteomes" id="UP000248349"/>
    </source>
</evidence>
<evidence type="ECO:0000256" key="4">
    <source>
        <dbReference type="ARBA" id="ARBA00022691"/>
    </source>
</evidence>
<sequence>MATICETIQPSPAFLLDKHSSKDPVLQDIRKSMELLDLKSGVLSGLLQSQKSVPSLLLWDEKGLKRFNEWTECPHYYPKSKESEILEANKHRMAEALPSKTVLIELGCGNLHKTLIILSALATQGKEVQYYAVDVSESALRTSLRALQAEMNCFPTIRISGLIGTYDDCVDWITNNPATAHAPSVTFLWVGNSVANLSKAEASNLMGSFRQACCTAGIQCRFLVSADACTDASKLIKAYNPRFGPSCSFLRHGIQHVNRLFGMSLFEDAIWDCTIEYDRQASEILAFYSPKVDVAWALDSGPVTVHQGEMIFFFRSGKWNEEQMGNIARQSGFQVSQVWKDSQEEYGFYLLSS</sequence>
<dbReference type="GeneID" id="37079122"/>
<evidence type="ECO:0000313" key="6">
    <source>
        <dbReference type="EMBL" id="PYH48571.1"/>
    </source>
</evidence>
<protein>
    <recommendedName>
        <fullName evidence="5">Histidine-specific methyltransferase SAM-dependent domain-containing protein</fullName>
    </recommendedName>
</protein>
<keyword evidence="7" id="KW-1185">Reference proteome</keyword>